<keyword evidence="2" id="KW-0808">Transferase</keyword>
<evidence type="ECO:0000313" key="2">
    <source>
        <dbReference type="EMBL" id="SDX01125.1"/>
    </source>
</evidence>
<name>A0A1H2Y822_9FIRM</name>
<dbReference type="Proteomes" id="UP000198828">
    <property type="component" value="Unassembled WGS sequence"/>
</dbReference>
<dbReference type="OrthoDB" id="9804150at2"/>
<gene>
    <name evidence="2" type="ORF">SAMN05660923_01550</name>
</gene>
<dbReference type="EMBL" id="FNNG01000006">
    <property type="protein sequence ID" value="SDX01125.1"/>
    <property type="molecule type" value="Genomic_DNA"/>
</dbReference>
<protein>
    <submittedName>
        <fullName evidence="2">Molybdopterin or thiamine biosynthesis adenylyltransferase</fullName>
    </submittedName>
</protein>
<keyword evidence="3" id="KW-1185">Reference proteome</keyword>
<organism evidence="2 3">
    <name type="scientific">Tepidimicrobium xylanilyticum</name>
    <dbReference type="NCBI Taxonomy" id="1123352"/>
    <lineage>
        <taxon>Bacteria</taxon>
        <taxon>Bacillati</taxon>
        <taxon>Bacillota</taxon>
        <taxon>Tissierellia</taxon>
        <taxon>Tissierellales</taxon>
        <taxon>Tepidimicrobiaceae</taxon>
        <taxon>Tepidimicrobium</taxon>
    </lineage>
</organism>
<dbReference type="RefSeq" id="WP_093752472.1">
    <property type="nucleotide sequence ID" value="NZ_BSYN01000006.1"/>
</dbReference>
<dbReference type="CDD" id="cd00757">
    <property type="entry name" value="ThiF_MoeB_HesA_family"/>
    <property type="match status" value="1"/>
</dbReference>
<sequence>MKRYARNMEAITADEMKILEKSKVCVVGCGGLGGYIIELLARIGVGSITAIDGDVFDETNLNRQLFSHSKNIGKSKSEEAKKRIELVNPLINIESVNVMINESNSLFLLKGHDIIVDALDNIKTRKLIQSSAAKLNIPMVHGAIGGFYGQVTTIFPNDNTLDYLYPNDIKLDRGIEKRLGNPSFTPALIASIEVAEVIKILLRRGDLLRGKVLFIDLLENSFDILEFE</sequence>
<reference evidence="2 3" key="1">
    <citation type="submission" date="2016-10" db="EMBL/GenBank/DDBJ databases">
        <authorList>
            <person name="de Groot N.N."/>
        </authorList>
    </citation>
    <scope>NUCLEOTIDE SEQUENCE [LARGE SCALE GENOMIC DNA]</scope>
    <source>
        <strain evidence="2 3">DSM 23310</strain>
    </source>
</reference>
<dbReference type="AlphaFoldDB" id="A0A1H2Y822"/>
<dbReference type="InterPro" id="IPR035985">
    <property type="entry name" value="Ubiquitin-activating_enz"/>
</dbReference>
<dbReference type="PANTHER" id="PTHR43267">
    <property type="entry name" value="TRNA THREONYLCARBAMOYLADENOSINE DEHYDRATASE"/>
    <property type="match status" value="1"/>
</dbReference>
<dbReference type="InterPro" id="IPR045886">
    <property type="entry name" value="ThiF/MoeB/HesA"/>
</dbReference>
<proteinExistence type="predicted"/>
<evidence type="ECO:0000313" key="3">
    <source>
        <dbReference type="Proteomes" id="UP000198828"/>
    </source>
</evidence>
<keyword evidence="2" id="KW-0548">Nucleotidyltransferase</keyword>
<dbReference type="SUPFAM" id="SSF69572">
    <property type="entry name" value="Activating enzymes of the ubiquitin-like proteins"/>
    <property type="match status" value="1"/>
</dbReference>
<dbReference type="InterPro" id="IPR000594">
    <property type="entry name" value="ThiF_NAD_FAD-bd"/>
</dbReference>
<accession>A0A1H2Y822</accession>
<feature type="domain" description="THIF-type NAD/FAD binding fold" evidence="1">
    <location>
        <begin position="4"/>
        <end position="225"/>
    </location>
</feature>
<dbReference type="GO" id="GO:0061504">
    <property type="term" value="P:cyclic threonylcarbamoyladenosine biosynthetic process"/>
    <property type="evidence" value="ECO:0007669"/>
    <property type="project" value="TreeGrafter"/>
</dbReference>
<dbReference type="GO" id="GO:0016779">
    <property type="term" value="F:nucleotidyltransferase activity"/>
    <property type="evidence" value="ECO:0007669"/>
    <property type="project" value="UniProtKB-KW"/>
</dbReference>
<dbReference type="GO" id="GO:0008641">
    <property type="term" value="F:ubiquitin-like modifier activating enzyme activity"/>
    <property type="evidence" value="ECO:0007669"/>
    <property type="project" value="InterPro"/>
</dbReference>
<evidence type="ECO:0000259" key="1">
    <source>
        <dbReference type="Pfam" id="PF00899"/>
    </source>
</evidence>
<dbReference type="Gene3D" id="3.40.50.720">
    <property type="entry name" value="NAD(P)-binding Rossmann-like Domain"/>
    <property type="match status" value="1"/>
</dbReference>
<dbReference type="PANTHER" id="PTHR43267:SF1">
    <property type="entry name" value="TRNA THREONYLCARBAMOYLADENOSINE DEHYDRATASE"/>
    <property type="match status" value="1"/>
</dbReference>
<dbReference type="GO" id="GO:0061503">
    <property type="term" value="F:tRNA threonylcarbamoyladenosine dehydratase"/>
    <property type="evidence" value="ECO:0007669"/>
    <property type="project" value="TreeGrafter"/>
</dbReference>
<dbReference type="Pfam" id="PF00899">
    <property type="entry name" value="ThiF"/>
    <property type="match status" value="1"/>
</dbReference>